<feature type="compositionally biased region" description="Basic and acidic residues" evidence="9">
    <location>
        <begin position="1573"/>
        <end position="1595"/>
    </location>
</feature>
<accession>A0A7M7GX25</accession>
<evidence type="ECO:0000256" key="1">
    <source>
        <dbReference type="ARBA" id="ARBA00004123"/>
    </source>
</evidence>
<reference evidence="11" key="1">
    <citation type="submission" date="2021-01" db="UniProtKB">
        <authorList>
            <consortium name="EnsemblMetazoa"/>
        </authorList>
    </citation>
    <scope>IDENTIFICATION</scope>
    <source>
        <strain evidence="11">DH4</strain>
    </source>
</reference>
<feature type="coiled-coil region" evidence="8">
    <location>
        <begin position="537"/>
        <end position="569"/>
    </location>
</feature>
<evidence type="ECO:0000256" key="8">
    <source>
        <dbReference type="SAM" id="Coils"/>
    </source>
</evidence>
<feature type="domain" description="C2H2-type" evidence="10">
    <location>
        <begin position="1477"/>
        <end position="1505"/>
    </location>
</feature>
<protein>
    <submittedName>
        <fullName evidence="13">Uncharacterized protein LOC100577272</fullName>
    </submittedName>
</protein>
<dbReference type="InterPro" id="IPR050888">
    <property type="entry name" value="ZnF_C2H2-type_TF"/>
</dbReference>
<feature type="region of interest" description="Disordered" evidence="9">
    <location>
        <begin position="1297"/>
        <end position="1318"/>
    </location>
</feature>
<evidence type="ECO:0000313" key="13">
    <source>
        <dbReference type="RefSeq" id="XP_006569341.2"/>
    </source>
</evidence>
<feature type="region of interest" description="Disordered" evidence="9">
    <location>
        <begin position="647"/>
        <end position="684"/>
    </location>
</feature>
<evidence type="ECO:0000256" key="3">
    <source>
        <dbReference type="ARBA" id="ARBA00022737"/>
    </source>
</evidence>
<evidence type="ECO:0000256" key="6">
    <source>
        <dbReference type="ARBA" id="ARBA00023242"/>
    </source>
</evidence>
<dbReference type="InterPro" id="IPR013087">
    <property type="entry name" value="Znf_C2H2_type"/>
</dbReference>
<keyword evidence="12" id="KW-1185">Reference proteome</keyword>
<dbReference type="OrthoDB" id="8856548at2759"/>
<dbReference type="SUPFAM" id="SSF57667">
    <property type="entry name" value="beta-beta-alpha zinc fingers"/>
    <property type="match status" value="2"/>
</dbReference>
<dbReference type="RefSeq" id="XP_006569341.2">
    <property type="nucleotide sequence ID" value="XM_006569278.3"/>
</dbReference>
<feature type="domain" description="C2H2-type" evidence="10">
    <location>
        <begin position="903"/>
        <end position="933"/>
    </location>
</feature>
<keyword evidence="2" id="KW-0479">Metal-binding</keyword>
<feature type="domain" description="C2H2-type" evidence="10">
    <location>
        <begin position="875"/>
        <end position="902"/>
    </location>
</feature>
<reference evidence="13" key="2">
    <citation type="submission" date="2025-04" db="UniProtKB">
        <authorList>
            <consortium name="RefSeq"/>
        </authorList>
    </citation>
    <scope>IDENTIFICATION</scope>
    <source>
        <strain evidence="13">DH4</strain>
        <tissue evidence="13">Whole body</tissue>
    </source>
</reference>
<evidence type="ECO:0000256" key="4">
    <source>
        <dbReference type="ARBA" id="ARBA00022771"/>
    </source>
</evidence>
<dbReference type="SMART" id="SM00355">
    <property type="entry name" value="ZnF_C2H2"/>
    <property type="match status" value="10"/>
</dbReference>
<organism evidence="11">
    <name type="scientific">Apis mellifera</name>
    <name type="common">Honeybee</name>
    <dbReference type="NCBI Taxonomy" id="7460"/>
    <lineage>
        <taxon>Eukaryota</taxon>
        <taxon>Metazoa</taxon>
        <taxon>Ecdysozoa</taxon>
        <taxon>Arthropoda</taxon>
        <taxon>Hexapoda</taxon>
        <taxon>Insecta</taxon>
        <taxon>Pterygota</taxon>
        <taxon>Neoptera</taxon>
        <taxon>Endopterygota</taxon>
        <taxon>Hymenoptera</taxon>
        <taxon>Apocrita</taxon>
        <taxon>Aculeata</taxon>
        <taxon>Apoidea</taxon>
        <taxon>Anthophila</taxon>
        <taxon>Apidae</taxon>
        <taxon>Apis</taxon>
    </lineage>
</organism>
<dbReference type="GO" id="GO:0005634">
    <property type="term" value="C:nucleus"/>
    <property type="evidence" value="ECO:0007669"/>
    <property type="project" value="UniProtKB-SubCell"/>
</dbReference>
<accession>A0A8B6ZAL3</accession>
<evidence type="ECO:0000313" key="12">
    <source>
        <dbReference type="Proteomes" id="UP000005203"/>
    </source>
</evidence>
<keyword evidence="4 7" id="KW-0863">Zinc-finger</keyword>
<evidence type="ECO:0000256" key="2">
    <source>
        <dbReference type="ARBA" id="ARBA00022723"/>
    </source>
</evidence>
<dbReference type="PROSITE" id="PS50157">
    <property type="entry name" value="ZINC_FINGER_C2H2_2"/>
    <property type="match status" value="3"/>
</dbReference>
<gene>
    <name evidence="13" type="primary">LOC100577272</name>
</gene>
<dbReference type="Proteomes" id="UP000005203">
    <property type="component" value="Linkage group LG4"/>
</dbReference>
<dbReference type="PROSITE" id="PS00028">
    <property type="entry name" value="ZINC_FINGER_C2H2_1"/>
    <property type="match status" value="3"/>
</dbReference>
<dbReference type="GeneID" id="100577272"/>
<dbReference type="InterPro" id="IPR036236">
    <property type="entry name" value="Znf_C2H2_sf"/>
</dbReference>
<keyword evidence="8" id="KW-0175">Coiled coil</keyword>
<comment type="subcellular location">
    <subcellularLocation>
        <location evidence="1">Nucleus</location>
    </subcellularLocation>
</comment>
<evidence type="ECO:0000259" key="10">
    <source>
        <dbReference type="PROSITE" id="PS50157"/>
    </source>
</evidence>
<dbReference type="EnsemblMetazoa" id="XM_006569278">
    <property type="protein sequence ID" value="XP_006569341"/>
    <property type="gene ID" value="LOC100577272"/>
</dbReference>
<feature type="compositionally biased region" description="Low complexity" evidence="9">
    <location>
        <begin position="663"/>
        <end position="684"/>
    </location>
</feature>
<sequence length="1613" mass="183954">MPKLRKNRRIETRWGVKYYTAVKNAVFITHKQPYVPTVPPPSLKEHVPECETLYMCTQCKDCFHFRSSLEDHIARKSWILGYWCQHCFVTDCKHSSIEGTLCSTCVQSDREKRLYLRSRGLRKSQKFGVIRVFYNQCQFFAHLKTHNVNLVYMGDLMLMPIPTNINDWNPEVDVTCEALMEHTFIIKVHIMDWLKDKTISNNWWQLGADSNNPVTLILKGYKGRFHFKPLEIPMDEQFSILNSVHSTPKNSNMYSDIEILDSVENVDKRASPTSTDTIVSISDESVIENEDSPCTINDITFVDCGPTSKCFEPEIPLNTKKKRNLTVSVKSIQDSSATLQSSNMVTNKFKRNKITQLNCISPNMVMSYGNTMITPKRDVKDLSKYPANKQSSSKNLTHKSNNGTPIKIITESNIVEIDSEKKNKTNKTLLNNLLIVEPLSKLQSESSRATKTDTCKNKLDKFKQNVHSLTVNSGQKVVTFQSKKHVNINTIINQLPPHIINNKKIVFIGQTSDNATVHNNNKESHSKAVVHLVPDDNEKLLEMKKNLENEKLLQINKDYNKNISKSKNQNEANKSKGRALSNKIVYQNGRKYIIKQSSGSAKNLKNKVAAVKDVGGTMQSKSTNSIPPLIPLNSTDIENISNQEKINSFNNNDISPLTPSPSPSELSSSSSCDVNSKQSSSSVKCSQKGDVSFLNIEHKDIGIDVQNTNNSFESLSFHKGEDQNLYLDVKFLNQKPIYTIVDTSTMITKCKEEMLNEFFHLPYFELKKRYDHLQEIGEEISRVMNFVTDNVIKENLKAVHILQTVLKHCIDKCTSETSDETEEKDIPLNEWESEYRQTSEKPICKACNKITKPKYYIPGFSKPAENDIYCSCYRHVCHKCQTYQGNSTRFVAHQTFHDKEKPYLCPDCYRKFTTFKSLEVHTWTTCFHTLKKRVLGCKVCEIDGFQDMESVAKHFAIMHSHNKIVCDKCYIVLPSYSEYTKHHKDKHLDGDDYHPIRLVLCKIGRCIVRCEDYMLHMEKHLVVQRLIWFKCPFCMFIHVEPKRIMSHLQSGHVTRLKELISHEVLLNVLQVENAANLLKSNLQQNKFTNANAESCEDGTVMPKIINARTITSEVFENGTTQGTNDQMINEDAAPQCSKIVNPEFSAKLSKSVPKILDVRSMADSVSDNSRHEEGNRIMKFTKTKEGGEEMENQNKIIKRIENSRTEITLEENVTTTIKIESKESGDYTPRDNKSISEILDVESFVPRMMKIQQSGNDTLKREKMRSIEAGAGENEVEKQCDESMLKPPPLARIPSHVFESSRSKKIGQSSKGGKPTVFLRNPKIPRRIALNCPTDLNEIFNFSCHLCGELINTSKSIISNHFQTKHSQECKLSTITTNLLRISPEFINGGYKELLDNKKRKSDNSISNAKRRRRWNPKKYTDGKHANFSGLGLCVKQVTAEDSEGNFRCKKCDQRCSNMANLREHIATNHRIKGRYLVCLECGDNFVVAPSLQMHLKAFHGIEDPITYMTQNTLYAPDNVDDLETGGKSIEANQCHVCMAVFEDKAAVDKHLRVHGMAFLNRKRIEAQNALKSPEKKGELEEEKCTPIKPSPKELVRKDKPAETILEKITATI</sequence>
<evidence type="ECO:0000256" key="5">
    <source>
        <dbReference type="ARBA" id="ARBA00022833"/>
    </source>
</evidence>
<keyword evidence="5" id="KW-0862">Zinc</keyword>
<evidence type="ECO:0000256" key="9">
    <source>
        <dbReference type="SAM" id="MobiDB-lite"/>
    </source>
</evidence>
<proteinExistence type="predicted"/>
<dbReference type="PANTHER" id="PTHR24406">
    <property type="entry name" value="TRANSCRIPTIONAL REPRESSOR CTCFL-RELATED"/>
    <property type="match status" value="1"/>
</dbReference>
<name>A0A7M7GX25_APIME</name>
<dbReference type="Gene3D" id="3.30.160.60">
    <property type="entry name" value="Classic Zinc Finger"/>
    <property type="match status" value="2"/>
</dbReference>
<evidence type="ECO:0000256" key="7">
    <source>
        <dbReference type="PROSITE-ProRule" id="PRU00042"/>
    </source>
</evidence>
<feature type="region of interest" description="Disordered" evidence="9">
    <location>
        <begin position="1570"/>
        <end position="1595"/>
    </location>
</feature>
<keyword evidence="3" id="KW-0677">Repeat</keyword>
<dbReference type="KEGG" id="ame:100577272"/>
<keyword evidence="6" id="KW-0539">Nucleus</keyword>
<dbReference type="GO" id="GO:0008270">
    <property type="term" value="F:zinc ion binding"/>
    <property type="evidence" value="ECO:0007669"/>
    <property type="project" value="UniProtKB-KW"/>
</dbReference>
<evidence type="ECO:0000313" key="11">
    <source>
        <dbReference type="EnsemblMetazoa" id="XP_006569341"/>
    </source>
</evidence>